<comment type="caution">
    <text evidence="2">The sequence shown here is derived from an EMBL/GenBank/DDBJ whole genome shotgun (WGS) entry which is preliminary data.</text>
</comment>
<evidence type="ECO:0000256" key="1">
    <source>
        <dbReference type="SAM" id="MobiDB-lite"/>
    </source>
</evidence>
<accession>A0AA88WXK7</accession>
<evidence type="ECO:0000313" key="3">
    <source>
        <dbReference type="Proteomes" id="UP001188597"/>
    </source>
</evidence>
<dbReference type="AlphaFoldDB" id="A0AA88WXK7"/>
<sequence>MFTSEAAGAVKIPGAMIGWFISRTEMLRVELGAGGGRAEADLTAFEIRNVHEPQFSGGVAGGLVQCGREDGALGDLVELGGVVVVEEDVEAEGVLDDGRRVVSGERGHGGVVEDQDGDGVAGVDLVGELRLGEVIVEDAVVGKGGEHVGNVVGGDGGDGDGREGEEEEVQCAHGESWQREQGLEVKWECDCVRERERERER</sequence>
<proteinExistence type="predicted"/>
<name>A0AA88WXK7_9ASTE</name>
<feature type="region of interest" description="Disordered" evidence="1">
    <location>
        <begin position="146"/>
        <end position="167"/>
    </location>
</feature>
<gene>
    <name evidence="2" type="ORF">RJ639_031683</name>
</gene>
<protein>
    <submittedName>
        <fullName evidence="2">Uncharacterized protein</fullName>
    </submittedName>
</protein>
<organism evidence="2 3">
    <name type="scientific">Escallonia herrerae</name>
    <dbReference type="NCBI Taxonomy" id="1293975"/>
    <lineage>
        <taxon>Eukaryota</taxon>
        <taxon>Viridiplantae</taxon>
        <taxon>Streptophyta</taxon>
        <taxon>Embryophyta</taxon>
        <taxon>Tracheophyta</taxon>
        <taxon>Spermatophyta</taxon>
        <taxon>Magnoliopsida</taxon>
        <taxon>eudicotyledons</taxon>
        <taxon>Gunneridae</taxon>
        <taxon>Pentapetalae</taxon>
        <taxon>asterids</taxon>
        <taxon>campanulids</taxon>
        <taxon>Escalloniales</taxon>
        <taxon>Escalloniaceae</taxon>
        <taxon>Escallonia</taxon>
    </lineage>
</organism>
<dbReference type="Proteomes" id="UP001188597">
    <property type="component" value="Unassembled WGS sequence"/>
</dbReference>
<reference evidence="2" key="1">
    <citation type="submission" date="2022-12" db="EMBL/GenBank/DDBJ databases">
        <title>Draft genome assemblies for two species of Escallonia (Escalloniales).</title>
        <authorList>
            <person name="Chanderbali A."/>
            <person name="Dervinis C."/>
            <person name="Anghel I."/>
            <person name="Soltis D."/>
            <person name="Soltis P."/>
            <person name="Zapata F."/>
        </authorList>
    </citation>
    <scope>NUCLEOTIDE SEQUENCE</scope>
    <source>
        <strain evidence="2">UCBG64.0493</strain>
        <tissue evidence="2">Leaf</tissue>
    </source>
</reference>
<evidence type="ECO:0000313" key="2">
    <source>
        <dbReference type="EMBL" id="KAK3036102.1"/>
    </source>
</evidence>
<keyword evidence="3" id="KW-1185">Reference proteome</keyword>
<dbReference type="EMBL" id="JAVXUP010000157">
    <property type="protein sequence ID" value="KAK3036102.1"/>
    <property type="molecule type" value="Genomic_DNA"/>
</dbReference>